<proteinExistence type="predicted"/>
<feature type="transmembrane region" description="Helical" evidence="3">
    <location>
        <begin position="689"/>
        <end position="712"/>
    </location>
</feature>
<dbReference type="InterPro" id="IPR002110">
    <property type="entry name" value="Ankyrin_rpt"/>
</dbReference>
<dbReference type="OrthoDB" id="1880601at2759"/>
<keyword evidence="3" id="KW-0472">Membrane</keyword>
<dbReference type="PANTHER" id="PTHR24177:SF329">
    <property type="entry name" value="ANKYRIN REPEAT PROTEIN"/>
    <property type="match status" value="1"/>
</dbReference>
<feature type="compositionally biased region" description="Polar residues" evidence="2">
    <location>
        <begin position="158"/>
        <end position="173"/>
    </location>
</feature>
<evidence type="ECO:0000256" key="2">
    <source>
        <dbReference type="SAM" id="MobiDB-lite"/>
    </source>
</evidence>
<dbReference type="Pfam" id="PF13961">
    <property type="entry name" value="DUF4219"/>
    <property type="match status" value="1"/>
</dbReference>
<feature type="region of interest" description="Disordered" evidence="2">
    <location>
        <begin position="139"/>
        <end position="173"/>
    </location>
</feature>
<evidence type="ECO:0000313" key="7">
    <source>
        <dbReference type="Proteomes" id="UP000811246"/>
    </source>
</evidence>
<feature type="transmembrane region" description="Helical" evidence="3">
    <location>
        <begin position="776"/>
        <end position="795"/>
    </location>
</feature>
<evidence type="ECO:0000259" key="5">
    <source>
        <dbReference type="Pfam" id="PF13962"/>
    </source>
</evidence>
<keyword evidence="3" id="KW-1133">Transmembrane helix</keyword>
<keyword evidence="1" id="KW-0040">ANK repeat</keyword>
<evidence type="ECO:0000313" key="6">
    <source>
        <dbReference type="EMBL" id="KAG6680643.1"/>
    </source>
</evidence>
<comment type="caution">
    <text evidence="6">The sequence shown here is derived from an EMBL/GenBank/DDBJ whole genome shotgun (WGS) entry which is preliminary data.</text>
</comment>
<feature type="domain" description="PGG" evidence="5">
    <location>
        <begin position="644"/>
        <end position="756"/>
    </location>
</feature>
<dbReference type="Pfam" id="PF00023">
    <property type="entry name" value="Ank"/>
    <property type="match status" value="1"/>
</dbReference>
<protein>
    <recommendedName>
        <fullName evidence="8">PGG domain-containing protein</fullName>
    </recommendedName>
</protein>
<gene>
    <name evidence="6" type="ORF">I3842_13G052700</name>
</gene>
<dbReference type="InterPro" id="IPR025314">
    <property type="entry name" value="DUF4219"/>
</dbReference>
<feature type="domain" description="DUF4219" evidence="4">
    <location>
        <begin position="38"/>
        <end position="63"/>
    </location>
</feature>
<keyword evidence="3" id="KW-0812">Transmembrane</keyword>
<feature type="transmembrane region" description="Helical" evidence="3">
    <location>
        <begin position="733"/>
        <end position="756"/>
    </location>
</feature>
<dbReference type="PROSITE" id="PS50297">
    <property type="entry name" value="ANK_REP_REGION"/>
    <property type="match status" value="1"/>
</dbReference>
<reference evidence="6" key="1">
    <citation type="submission" date="2021-01" db="EMBL/GenBank/DDBJ databases">
        <authorList>
            <person name="Lovell J.T."/>
            <person name="Bentley N."/>
            <person name="Bhattarai G."/>
            <person name="Jenkins J.W."/>
            <person name="Sreedasyam A."/>
            <person name="Alarcon Y."/>
            <person name="Bock C."/>
            <person name="Boston L."/>
            <person name="Carlson J."/>
            <person name="Cervantes K."/>
            <person name="Clermont K."/>
            <person name="Krom N."/>
            <person name="Kubenka K."/>
            <person name="Mamidi S."/>
            <person name="Mattison C."/>
            <person name="Monteros M."/>
            <person name="Pisani C."/>
            <person name="Plott C."/>
            <person name="Rajasekar S."/>
            <person name="Rhein H.S."/>
            <person name="Rohla C."/>
            <person name="Song M."/>
            <person name="Hilaire R.S."/>
            <person name="Shu S."/>
            <person name="Wells L."/>
            <person name="Wang X."/>
            <person name="Webber J."/>
            <person name="Heerema R.J."/>
            <person name="Klein P."/>
            <person name="Conner P."/>
            <person name="Grauke L."/>
            <person name="Grimwood J."/>
            <person name="Schmutz J."/>
            <person name="Randall J.J."/>
        </authorList>
    </citation>
    <scope>NUCLEOTIDE SEQUENCE</scope>
    <source>
        <tissue evidence="6">Leaf</tissue>
    </source>
</reference>
<evidence type="ECO:0000256" key="1">
    <source>
        <dbReference type="PROSITE-ProRule" id="PRU00023"/>
    </source>
</evidence>
<dbReference type="SUPFAM" id="SSF48403">
    <property type="entry name" value="Ankyrin repeat"/>
    <property type="match status" value="1"/>
</dbReference>
<evidence type="ECO:0000256" key="3">
    <source>
        <dbReference type="SAM" id="Phobius"/>
    </source>
</evidence>
<accession>A0A922AM14</accession>
<dbReference type="PANTHER" id="PTHR24177">
    <property type="entry name" value="CASKIN"/>
    <property type="match status" value="1"/>
</dbReference>
<evidence type="ECO:0008006" key="8">
    <source>
        <dbReference type="Google" id="ProtNLM"/>
    </source>
</evidence>
<dbReference type="GO" id="GO:0016020">
    <property type="term" value="C:membrane"/>
    <property type="evidence" value="ECO:0007669"/>
    <property type="project" value="TreeGrafter"/>
</dbReference>
<dbReference type="SMART" id="SM00248">
    <property type="entry name" value="ANK"/>
    <property type="match status" value="3"/>
</dbReference>
<sequence>MKHCTLGFASDRQLSSSLQVPHMATTIPPGTVVPEVLGTKNYENWSACIKNYLLAQDLWDIIETTTEPPNPEDDEVEFKAWRKRNAATLHAIQISCGIDILSKIKDISPARVLWDTLAKMYEQPARGINPELALLNSSNTSDRKQNHEQPPNAADQDAGNTSSSPGRDGNQNNEFSEYAALLQAIQSGNWNATNDFLKLHPNAKTATIENISGQTPLHTAVAAEHEHIVEKLVEMMKEEDLAIPDFGGNTALAYTAIKGNNRMAECMIRKNKSLVSIGNNQQDIPVVIAFENGHKELARYLYLHTPLEELKPEKGHNGATLLNHTIYTGLFGKKCFLSYHSLAVISDDFISWQHNSFCSLFSVRMHDSTLDIAVHLMEGWPRLAFAPDRDNFTPLYVLASMPHAFPGATRLAFWKKWIYACIHIPRAHTTDEIRLNIQNNQEITIGPVRALLRQLVSSLLNILGFKHLYEMKLVHVRSYELVSCMCKAVSTLDHQDMINGGVYSAIFRAMREGILEIVVGIVTANPKLLHIRDEENRGIVMLAALHRHADIFYATFRSRQASMWAANRDVFGNNILHMVAMLTEFTPLDHIPGAALQMQRELQWFKQVESLCNPMITNFKNADGLTPRQLFTKTHKDLMKEGERWMKDTSTSCTVVGALIVTIMFAAAFTVPGGNNQESGLPIFLHDSLFKIFILTDSLSLFSSSASVLIFLGILTSRYAEEDFLKSLPKRMIIGLCTLFFSITTMMIAFSTALLIMLRGHSWTVNPVICLASVPVTLFVLMQFHLLVDMFAYTYRSGIFDKRMKPWLYVRSLFNIIMFR</sequence>
<dbReference type="PROSITE" id="PS50088">
    <property type="entry name" value="ANK_REPEAT"/>
    <property type="match status" value="1"/>
</dbReference>
<dbReference type="InterPro" id="IPR026961">
    <property type="entry name" value="PGG_dom"/>
</dbReference>
<feature type="transmembrane region" description="Helical" evidence="3">
    <location>
        <begin position="649"/>
        <end position="669"/>
    </location>
</feature>
<dbReference type="Pfam" id="PF13962">
    <property type="entry name" value="PGG"/>
    <property type="match status" value="1"/>
</dbReference>
<dbReference type="Proteomes" id="UP000811246">
    <property type="component" value="Chromosome 13"/>
</dbReference>
<dbReference type="Gene3D" id="1.25.40.20">
    <property type="entry name" value="Ankyrin repeat-containing domain"/>
    <property type="match status" value="1"/>
</dbReference>
<name>A0A922AM14_CARIL</name>
<dbReference type="EMBL" id="CM031837">
    <property type="protein sequence ID" value="KAG6680643.1"/>
    <property type="molecule type" value="Genomic_DNA"/>
</dbReference>
<evidence type="ECO:0000259" key="4">
    <source>
        <dbReference type="Pfam" id="PF13961"/>
    </source>
</evidence>
<feature type="repeat" description="ANK" evidence="1">
    <location>
        <begin position="212"/>
        <end position="234"/>
    </location>
</feature>
<organism evidence="6 7">
    <name type="scientific">Carya illinoinensis</name>
    <name type="common">Pecan</name>
    <dbReference type="NCBI Taxonomy" id="32201"/>
    <lineage>
        <taxon>Eukaryota</taxon>
        <taxon>Viridiplantae</taxon>
        <taxon>Streptophyta</taxon>
        <taxon>Embryophyta</taxon>
        <taxon>Tracheophyta</taxon>
        <taxon>Spermatophyta</taxon>
        <taxon>Magnoliopsida</taxon>
        <taxon>eudicotyledons</taxon>
        <taxon>Gunneridae</taxon>
        <taxon>Pentapetalae</taxon>
        <taxon>rosids</taxon>
        <taxon>fabids</taxon>
        <taxon>Fagales</taxon>
        <taxon>Juglandaceae</taxon>
        <taxon>Carya</taxon>
    </lineage>
</organism>
<dbReference type="AlphaFoldDB" id="A0A922AM14"/>
<dbReference type="InterPro" id="IPR036770">
    <property type="entry name" value="Ankyrin_rpt-contain_sf"/>
</dbReference>